<evidence type="ECO:0000313" key="3">
    <source>
        <dbReference type="Proteomes" id="UP000177811"/>
    </source>
</evidence>
<dbReference type="Pfam" id="PF05816">
    <property type="entry name" value="TelA"/>
    <property type="match status" value="1"/>
</dbReference>
<dbReference type="EMBL" id="MHQL01000017">
    <property type="protein sequence ID" value="OHA03327.1"/>
    <property type="molecule type" value="Genomic_DNA"/>
</dbReference>
<dbReference type="Proteomes" id="UP000177811">
    <property type="component" value="Unassembled WGS sequence"/>
</dbReference>
<dbReference type="PANTHER" id="PTHR38432:SF1">
    <property type="entry name" value="TELA-LIKE PROTEIN SAOUHSC_01408"/>
    <property type="match status" value="1"/>
</dbReference>
<organism evidence="2 3">
    <name type="scientific">Candidatus Sungbacteria bacterium RIFCSPHIGHO2_02_FULL_51_29</name>
    <dbReference type="NCBI Taxonomy" id="1802273"/>
    <lineage>
        <taxon>Bacteria</taxon>
        <taxon>Candidatus Sungiibacteriota</taxon>
    </lineage>
</organism>
<comment type="caution">
    <text evidence="2">The sequence shown here is derived from an EMBL/GenBank/DDBJ whole genome shotgun (WGS) entry which is preliminary data.</text>
</comment>
<sequence length="398" mass="44574">MPVQEQVKQLQTANPDKLSEELGLVDPKAIEVMSEADKALALQAKDYVKQLLSNAGDIKGERLSRNAVERIGYKARAKAAAYSRKLQDPIKKLYQSGEAGSSVGNSLVDLRNMMEELDPHEWDFGAGWKTRVLGLIPFVGAPVKRYFQKYESAQTHIDAILDSLDSGADQHRRDIITLEGEQDDMRANSILLQKTIKLGMLIDKEFQEALAGMSPEDRQLRFIQEELLYPLRQEIEDMQQELIVNDQGWLSYEVIIRNNKELIRGVQRAQNVTVKALRIAVVVALALADQAITLKKLGGLKEKTQEIVEKNAAQLRQTGVEIQKQAAGTALDIDSLKKAFADIKGAMDDLSRFRQEALPQMAAAILEMDKMAIDHEEVIKKLEEGNRTRSALSIEVEN</sequence>
<dbReference type="PANTHER" id="PTHR38432">
    <property type="entry name" value="TELA-LIKE PROTEIN SAOUHSC_01408"/>
    <property type="match status" value="1"/>
</dbReference>
<dbReference type="AlphaFoldDB" id="A0A1G2KV57"/>
<reference evidence="2 3" key="1">
    <citation type="journal article" date="2016" name="Nat. Commun.">
        <title>Thousands of microbial genomes shed light on interconnected biogeochemical processes in an aquifer system.</title>
        <authorList>
            <person name="Anantharaman K."/>
            <person name="Brown C.T."/>
            <person name="Hug L.A."/>
            <person name="Sharon I."/>
            <person name="Castelle C.J."/>
            <person name="Probst A.J."/>
            <person name="Thomas B.C."/>
            <person name="Singh A."/>
            <person name="Wilkins M.J."/>
            <person name="Karaoz U."/>
            <person name="Brodie E.L."/>
            <person name="Williams K.H."/>
            <person name="Hubbard S.S."/>
            <person name="Banfield J.F."/>
        </authorList>
    </citation>
    <scope>NUCLEOTIDE SEQUENCE [LARGE SCALE GENOMIC DNA]</scope>
</reference>
<proteinExistence type="inferred from homology"/>
<gene>
    <name evidence="2" type="ORF">A3C16_01485</name>
</gene>
<comment type="similarity">
    <text evidence="1">Belongs to the TelA family.</text>
</comment>
<accession>A0A1G2KV57</accession>
<evidence type="ECO:0008006" key="4">
    <source>
        <dbReference type="Google" id="ProtNLM"/>
    </source>
</evidence>
<evidence type="ECO:0000256" key="1">
    <source>
        <dbReference type="ARBA" id="ARBA00005541"/>
    </source>
</evidence>
<name>A0A1G2KV57_9BACT</name>
<protein>
    <recommendedName>
        <fullName evidence="4">Toxic anion resistance protein</fullName>
    </recommendedName>
</protein>
<evidence type="ECO:0000313" key="2">
    <source>
        <dbReference type="EMBL" id="OHA03327.1"/>
    </source>
</evidence>
<dbReference type="InterPro" id="IPR008863">
    <property type="entry name" value="Toxic_anion-R_TelA"/>
</dbReference>